<gene>
    <name evidence="1" type="ORF">CDO52_22880</name>
</gene>
<reference evidence="1 2" key="1">
    <citation type="submission" date="2017-08" db="EMBL/GenBank/DDBJ databases">
        <title>The complete genome sequence of Nocardiopsis gilva YIM 90087.</title>
        <authorList>
            <person name="Yin M."/>
            <person name="Tang S."/>
        </authorList>
    </citation>
    <scope>NUCLEOTIDE SEQUENCE [LARGE SCALE GENOMIC DNA]</scope>
    <source>
        <strain evidence="1 2">YIM 90087</strain>
    </source>
</reference>
<evidence type="ECO:0000313" key="1">
    <source>
        <dbReference type="EMBL" id="ASU85253.1"/>
    </source>
</evidence>
<organism evidence="1 2">
    <name type="scientific">Nocardiopsis gilva YIM 90087</name>
    <dbReference type="NCBI Taxonomy" id="1235441"/>
    <lineage>
        <taxon>Bacteria</taxon>
        <taxon>Bacillati</taxon>
        <taxon>Actinomycetota</taxon>
        <taxon>Actinomycetes</taxon>
        <taxon>Streptosporangiales</taxon>
        <taxon>Nocardiopsidaceae</taxon>
        <taxon>Nocardiopsis</taxon>
    </lineage>
</organism>
<dbReference type="EMBL" id="CP022753">
    <property type="protein sequence ID" value="ASU85253.1"/>
    <property type="molecule type" value="Genomic_DNA"/>
</dbReference>
<dbReference type="KEGG" id="ngv:CDO52_22880"/>
<protein>
    <recommendedName>
        <fullName evidence="3">DUF3558 domain-containing protein</fullName>
    </recommendedName>
</protein>
<evidence type="ECO:0008006" key="3">
    <source>
        <dbReference type="Google" id="ProtNLM"/>
    </source>
</evidence>
<sequence length="156" mass="16640">MDPLPLPESCESSGLSEDLADITDRLTEPEFTEVRADQRLECSWAGYAPSKGSQVILVTFEPKRSEVEYPGHVPDIARGNPNYFTTPALEEIGGIASLTEGEVFTEIDLHLPGMLMSITAQSALDADEQLLAATTATASRVLSVDAPDEGDASKGS</sequence>
<dbReference type="Proteomes" id="UP000215005">
    <property type="component" value="Chromosome"/>
</dbReference>
<name>A0A223SB11_9ACTN</name>
<evidence type="ECO:0000313" key="2">
    <source>
        <dbReference type="Proteomes" id="UP000215005"/>
    </source>
</evidence>
<accession>A0A223SB11</accession>
<keyword evidence="2" id="KW-1185">Reference proteome</keyword>
<dbReference type="AlphaFoldDB" id="A0A223SB11"/>
<proteinExistence type="predicted"/>